<dbReference type="EMBL" id="CPZF01000010">
    <property type="protein sequence ID" value="CNG21594.1"/>
    <property type="molecule type" value="Genomic_DNA"/>
</dbReference>
<organism evidence="1 2">
    <name type="scientific">Yersinia enterocolitica</name>
    <dbReference type="NCBI Taxonomy" id="630"/>
    <lineage>
        <taxon>Bacteria</taxon>
        <taxon>Pseudomonadati</taxon>
        <taxon>Pseudomonadota</taxon>
        <taxon>Gammaproteobacteria</taxon>
        <taxon>Enterobacterales</taxon>
        <taxon>Yersiniaceae</taxon>
        <taxon>Yersinia</taxon>
    </lineage>
</organism>
<protein>
    <submittedName>
        <fullName evidence="1">Uncharacterized protein</fullName>
    </submittedName>
</protein>
<dbReference type="Proteomes" id="UP000041356">
    <property type="component" value="Unassembled WGS sequence"/>
</dbReference>
<comment type="caution">
    <text evidence="1">The sequence shown here is derived from an EMBL/GenBank/DDBJ whole genome shotgun (WGS) entry which is preliminary data.</text>
</comment>
<accession>A0A9P1PY14</accession>
<sequence length="38" mass="4286">MKIGDFGFPVYQKTDSADKVNQMVKSEPYITGHPDDLI</sequence>
<proteinExistence type="predicted"/>
<name>A0A9P1PY14_YEREN</name>
<evidence type="ECO:0000313" key="1">
    <source>
        <dbReference type="EMBL" id="CNG21594.1"/>
    </source>
</evidence>
<evidence type="ECO:0000313" key="2">
    <source>
        <dbReference type="Proteomes" id="UP000041356"/>
    </source>
</evidence>
<gene>
    <name evidence="1" type="ORF">ERS137939_03525</name>
</gene>
<reference evidence="1 2" key="1">
    <citation type="submission" date="2015-03" db="EMBL/GenBank/DDBJ databases">
        <authorList>
            <consortium name="Pathogen Informatics"/>
            <person name="Murphy D."/>
        </authorList>
    </citation>
    <scope>NUCLEOTIDE SEQUENCE [LARGE SCALE GENOMIC DNA]</scope>
    <source>
        <strain evidence="1 2">IP27818</strain>
    </source>
</reference>
<dbReference type="AlphaFoldDB" id="A0A9P1PY14"/>